<keyword evidence="1" id="KW-0472">Membrane</keyword>
<evidence type="ECO:0000313" key="3">
    <source>
        <dbReference type="EMBL" id="GAA3512366.1"/>
    </source>
</evidence>
<name>A0ABP6ULZ6_9FLAO</name>
<dbReference type="InterPro" id="IPR027417">
    <property type="entry name" value="P-loop_NTPase"/>
</dbReference>
<reference evidence="4" key="1">
    <citation type="journal article" date="2019" name="Int. J. Syst. Evol. Microbiol.">
        <title>The Global Catalogue of Microorganisms (GCM) 10K type strain sequencing project: providing services to taxonomists for standard genome sequencing and annotation.</title>
        <authorList>
            <consortium name="The Broad Institute Genomics Platform"/>
            <consortium name="The Broad Institute Genome Sequencing Center for Infectious Disease"/>
            <person name="Wu L."/>
            <person name="Ma J."/>
        </authorList>
    </citation>
    <scope>NUCLEOTIDE SEQUENCE [LARGE SCALE GENOMIC DNA]</scope>
    <source>
        <strain evidence="4">JCM 17106</strain>
    </source>
</reference>
<evidence type="ECO:0000259" key="2">
    <source>
        <dbReference type="Pfam" id="PF07693"/>
    </source>
</evidence>
<feature type="domain" description="KAP NTPase" evidence="2">
    <location>
        <begin position="87"/>
        <end position="380"/>
    </location>
</feature>
<dbReference type="Proteomes" id="UP001500459">
    <property type="component" value="Unassembled WGS sequence"/>
</dbReference>
<feature type="transmembrane region" description="Helical" evidence="1">
    <location>
        <begin position="21"/>
        <end position="40"/>
    </location>
</feature>
<keyword evidence="4" id="KW-1185">Reference proteome</keyword>
<organism evidence="3 4">
    <name type="scientific">Aquimarina addita</name>
    <dbReference type="NCBI Taxonomy" id="870485"/>
    <lineage>
        <taxon>Bacteria</taxon>
        <taxon>Pseudomonadati</taxon>
        <taxon>Bacteroidota</taxon>
        <taxon>Flavobacteriia</taxon>
        <taxon>Flavobacteriales</taxon>
        <taxon>Flavobacteriaceae</taxon>
        <taxon>Aquimarina</taxon>
    </lineage>
</organism>
<dbReference type="EMBL" id="BAABCW010000011">
    <property type="protein sequence ID" value="GAA3512366.1"/>
    <property type="molecule type" value="Genomic_DNA"/>
</dbReference>
<keyword evidence="1" id="KW-0812">Transmembrane</keyword>
<dbReference type="Gene3D" id="3.40.50.300">
    <property type="entry name" value="P-loop containing nucleotide triphosphate hydrolases"/>
    <property type="match status" value="1"/>
</dbReference>
<dbReference type="InterPro" id="IPR011646">
    <property type="entry name" value="KAP_P-loop"/>
</dbReference>
<proteinExistence type="predicted"/>
<sequence length="807" mass="96106">MRINQLDNLKFIKIKNITFSNLYYTDIFLLVGIGIIVLYIRNFFKDFKPYDHLKAIIGRFLFIEQESINSIYKEDLPISGNKTIDNEKIINKLLPKIIQLNPLNAFIIGINAEWGHGKTSFLKRLEYRLKYDLKFKNHIPITFWFNAWQHQDEKSIINNFFNQLKKELSRYSGDAKTSINQYLSKLFAIIDKSNGIKFLNNDILSTDSSIEDYYANIQNLINRIDKKIIVFVDDLDRLNKNEISEVIRILRNVANFKNTVFVCGFDKNYVIKEGGFDHNYLNKIFNLEINLPKLPQNGLWIYLKDLIEKSSVLRKNEAIIKEFNKIFEYDTEDHPWMDISLDNLLINNKELDENDLNSIPLTPLLFFDTRRDIKRFYNSLITNIDTLEKIDDVELRDYLVFKLLIFKYYWLIDSFKGKLLNFWLGDQSTLKLQKNKLYFFENRKDIQNIDKITIFSVLEYLFYDNEQNLNQEGSKRMNQRRYLPLYLNNNIYNQSFSYSDLLTAHKEHNISSLIDSRVLNESNKNSLLNDIKSYILREDNLKNIQDFDQAITVIKKYLSIQISHTELLHLLHFGESIDGFKELSNTKIFIQIDDVFGNFLGQLNEFYSTGIKNISYPNDFFGSYFNKNDIEGLDILNRSYVKEKTIKLFQKFANKERSIQEISNKLYDCAEYHCKPFYLRLYYDEISNIYKEYLKNNFFEFFIKLEPLEIVRFFDVKSLASLFVTKKDKEDIIQQAKELIKNKTQWTETDLNDNPFLRNGWINFLSYIENISKNIDLTESEIEKKNYLIHYIREYIKNGFIIPNKSI</sequence>
<dbReference type="SUPFAM" id="SSF52540">
    <property type="entry name" value="P-loop containing nucleoside triphosphate hydrolases"/>
    <property type="match status" value="1"/>
</dbReference>
<gene>
    <name evidence="3" type="ORF">GCM10022393_27640</name>
</gene>
<accession>A0ABP6ULZ6</accession>
<dbReference type="Pfam" id="PF07693">
    <property type="entry name" value="KAP_NTPase"/>
    <property type="match status" value="1"/>
</dbReference>
<evidence type="ECO:0000313" key="4">
    <source>
        <dbReference type="Proteomes" id="UP001500459"/>
    </source>
</evidence>
<evidence type="ECO:0000256" key="1">
    <source>
        <dbReference type="SAM" id="Phobius"/>
    </source>
</evidence>
<keyword evidence="1" id="KW-1133">Transmembrane helix</keyword>
<protein>
    <recommendedName>
        <fullName evidence="2">KAP NTPase domain-containing protein</fullName>
    </recommendedName>
</protein>
<comment type="caution">
    <text evidence="3">The sequence shown here is derived from an EMBL/GenBank/DDBJ whole genome shotgun (WGS) entry which is preliminary data.</text>
</comment>